<gene>
    <name evidence="2" type="ORF">B4U79_12982</name>
</gene>
<dbReference type="OrthoDB" id="9976382at2759"/>
<dbReference type="PANTHER" id="PTHR45850">
    <property type="entry name" value="SORTING NEXIN FAMILY MEMBER"/>
    <property type="match status" value="1"/>
</dbReference>
<sequence length="115" mass="13226">WHRPVPITQKQLNAVSAPEKRVDTRHVQATFGNLNDSNLLVDISDALSERDIHKDNSEFIWLHDVLEGNEDYLGYIIPPPRPDFDASREKLQKLGDGEGTMTKEEFKNRSLKRNT</sequence>
<dbReference type="GO" id="GO:0035091">
    <property type="term" value="F:phosphatidylinositol binding"/>
    <property type="evidence" value="ECO:0007669"/>
    <property type="project" value="InterPro"/>
</dbReference>
<dbReference type="InterPro" id="IPR036871">
    <property type="entry name" value="PX_dom_sf"/>
</dbReference>
<evidence type="ECO:0000313" key="2">
    <source>
        <dbReference type="EMBL" id="RWR99442.1"/>
    </source>
</evidence>
<feature type="non-terminal residue" evidence="2">
    <location>
        <position position="115"/>
    </location>
</feature>
<feature type="compositionally biased region" description="Basic and acidic residues" evidence="1">
    <location>
        <begin position="82"/>
        <end position="108"/>
    </location>
</feature>
<protein>
    <submittedName>
        <fullName evidence="2">Sorting nexin-6-like isoform X1</fullName>
    </submittedName>
</protein>
<dbReference type="PANTHER" id="PTHR45850:SF1">
    <property type="entry name" value="SORTING NEXIN 6, ISOFORM B"/>
    <property type="match status" value="1"/>
</dbReference>
<dbReference type="Proteomes" id="UP000285301">
    <property type="component" value="Unassembled WGS sequence"/>
</dbReference>
<proteinExistence type="predicted"/>
<accession>A0A3S3P2L0</accession>
<name>A0A3S3P2L0_9ACAR</name>
<dbReference type="STRING" id="1965070.A0A3S3P2L0"/>
<evidence type="ECO:0000313" key="3">
    <source>
        <dbReference type="Proteomes" id="UP000285301"/>
    </source>
</evidence>
<evidence type="ECO:0000256" key="1">
    <source>
        <dbReference type="SAM" id="MobiDB-lite"/>
    </source>
</evidence>
<feature type="region of interest" description="Disordered" evidence="1">
    <location>
        <begin position="81"/>
        <end position="115"/>
    </location>
</feature>
<keyword evidence="3" id="KW-1185">Reference proteome</keyword>
<reference evidence="2 3" key="1">
    <citation type="journal article" date="2018" name="Gigascience">
        <title>Genomes of trombidid mites reveal novel predicted allergens and laterally-transferred genes associated with secondary metabolism.</title>
        <authorList>
            <person name="Dong X."/>
            <person name="Chaisiri K."/>
            <person name="Xia D."/>
            <person name="Armstrong S.D."/>
            <person name="Fang Y."/>
            <person name="Donnelly M.J."/>
            <person name="Kadowaki T."/>
            <person name="McGarry J.W."/>
            <person name="Darby A.C."/>
            <person name="Makepeace B.L."/>
        </authorList>
    </citation>
    <scope>NUCLEOTIDE SEQUENCE [LARGE SCALE GENOMIC DNA]</scope>
    <source>
        <strain evidence="2">UoL-WK</strain>
    </source>
</reference>
<comment type="caution">
    <text evidence="2">The sequence shown here is derived from an EMBL/GenBank/DDBJ whole genome shotgun (WGS) entry which is preliminary data.</text>
</comment>
<organism evidence="2 3">
    <name type="scientific">Dinothrombium tinctorium</name>
    <dbReference type="NCBI Taxonomy" id="1965070"/>
    <lineage>
        <taxon>Eukaryota</taxon>
        <taxon>Metazoa</taxon>
        <taxon>Ecdysozoa</taxon>
        <taxon>Arthropoda</taxon>
        <taxon>Chelicerata</taxon>
        <taxon>Arachnida</taxon>
        <taxon>Acari</taxon>
        <taxon>Acariformes</taxon>
        <taxon>Trombidiformes</taxon>
        <taxon>Prostigmata</taxon>
        <taxon>Anystina</taxon>
        <taxon>Parasitengona</taxon>
        <taxon>Trombidioidea</taxon>
        <taxon>Trombidiidae</taxon>
        <taxon>Dinothrombium</taxon>
    </lineage>
</organism>
<dbReference type="AlphaFoldDB" id="A0A3S3P2L0"/>
<dbReference type="EMBL" id="NCKU01015149">
    <property type="protein sequence ID" value="RWR99442.1"/>
    <property type="molecule type" value="Genomic_DNA"/>
</dbReference>
<feature type="non-terminal residue" evidence="2">
    <location>
        <position position="1"/>
    </location>
</feature>
<dbReference type="Gene3D" id="3.30.1520.10">
    <property type="entry name" value="Phox-like domain"/>
    <property type="match status" value="1"/>
</dbReference>